<gene>
    <name evidence="12" type="ORF">WN51_04692</name>
</gene>
<dbReference type="Gene3D" id="1.25.40.10">
    <property type="entry name" value="Tetratricopeptide repeat domain"/>
    <property type="match status" value="1"/>
</dbReference>
<dbReference type="GO" id="GO:0000266">
    <property type="term" value="P:mitochondrial fission"/>
    <property type="evidence" value="ECO:0007669"/>
    <property type="project" value="InterPro"/>
</dbReference>
<evidence type="ECO:0000256" key="9">
    <source>
        <dbReference type="ARBA" id="ARBA00023136"/>
    </source>
</evidence>
<dbReference type="SUPFAM" id="SSF48452">
    <property type="entry name" value="TPR-like"/>
    <property type="match status" value="1"/>
</dbReference>
<evidence type="ECO:0000313" key="12">
    <source>
        <dbReference type="EMBL" id="KOX80827.1"/>
    </source>
</evidence>
<dbReference type="STRING" id="166423.A0A0M9AAZ3"/>
<evidence type="ECO:0000256" key="7">
    <source>
        <dbReference type="ARBA" id="ARBA00022989"/>
    </source>
</evidence>
<keyword evidence="7 11" id="KW-1133">Transmembrane helix</keyword>
<sequence length="220" mass="25421">MEDVLEEVVSSDDLKKFERIYNEQLRSSVITQKAQFEYAWCLVRSKYSADIRKGIMLLEDLYCNHSDSEKRDCLYYLAIGNARIKEYTKALNYVRSFLQVEPGNQQVQHLETLIKKKMEKEGLYGMAIAGGVIIGIASILGLSFAMDYQMLSLCVKSICEYSYEEVLEKTVANIVKIIRKEKEFEAKTNEHQSQLNKISKMSGIHVSYPQFNYQLLPKNL</sequence>
<evidence type="ECO:0000256" key="8">
    <source>
        <dbReference type="ARBA" id="ARBA00023128"/>
    </source>
</evidence>
<evidence type="ECO:0000256" key="6">
    <source>
        <dbReference type="ARBA" id="ARBA00022787"/>
    </source>
</evidence>
<name>A0A0M9AAZ3_9HYME</name>
<dbReference type="GO" id="GO:0005778">
    <property type="term" value="C:peroxisomal membrane"/>
    <property type="evidence" value="ECO:0007669"/>
    <property type="project" value="UniProtKB-SubCell"/>
</dbReference>
<dbReference type="OrthoDB" id="421154at2759"/>
<dbReference type="InterPro" id="IPR028058">
    <property type="entry name" value="Fis1_TPR_N"/>
</dbReference>
<comment type="similarity">
    <text evidence="3">Belongs to the FIS1 family.</text>
</comment>
<evidence type="ECO:0000256" key="1">
    <source>
        <dbReference type="ARBA" id="ARBA00004549"/>
    </source>
</evidence>
<protein>
    <submittedName>
        <fullName evidence="12">Mitochondrial fission 1 protein</fullName>
    </submittedName>
</protein>
<keyword evidence="4 11" id="KW-0812">Transmembrane</keyword>
<keyword evidence="13" id="KW-1185">Reference proteome</keyword>
<dbReference type="Pfam" id="PF14853">
    <property type="entry name" value="Fis1_TPR_C"/>
    <property type="match status" value="1"/>
</dbReference>
<evidence type="ECO:0000256" key="2">
    <source>
        <dbReference type="ARBA" id="ARBA00004572"/>
    </source>
</evidence>
<evidence type="ECO:0000256" key="11">
    <source>
        <dbReference type="SAM" id="Phobius"/>
    </source>
</evidence>
<reference evidence="12 13" key="1">
    <citation type="submission" date="2015-07" db="EMBL/GenBank/DDBJ databases">
        <title>The genome of Melipona quadrifasciata.</title>
        <authorList>
            <person name="Pan H."/>
            <person name="Kapheim K."/>
        </authorList>
    </citation>
    <scope>NUCLEOTIDE SEQUENCE [LARGE SCALE GENOMIC DNA]</scope>
    <source>
        <strain evidence="12">0111107301</strain>
        <tissue evidence="12">Whole body</tissue>
    </source>
</reference>
<dbReference type="PANTHER" id="PTHR13247:SF0">
    <property type="entry name" value="MITOCHONDRIAL FISSION 1 PROTEIN"/>
    <property type="match status" value="1"/>
</dbReference>
<dbReference type="FunFam" id="1.25.40.10:FF:000147">
    <property type="entry name" value="Mitochondrial fission 1 protein"/>
    <property type="match status" value="1"/>
</dbReference>
<dbReference type="AlphaFoldDB" id="A0A0M9AAZ3"/>
<dbReference type="InterPro" id="IPR016543">
    <property type="entry name" value="Fis1"/>
</dbReference>
<dbReference type="InterPro" id="IPR028061">
    <property type="entry name" value="Fis1_TPR_C"/>
</dbReference>
<keyword evidence="6" id="KW-1000">Mitochondrion outer membrane</keyword>
<evidence type="ECO:0000313" key="13">
    <source>
        <dbReference type="Proteomes" id="UP000053105"/>
    </source>
</evidence>
<dbReference type="EMBL" id="KQ435696">
    <property type="protein sequence ID" value="KOX80827.1"/>
    <property type="molecule type" value="Genomic_DNA"/>
</dbReference>
<evidence type="ECO:0000256" key="4">
    <source>
        <dbReference type="ARBA" id="ARBA00022692"/>
    </source>
</evidence>
<proteinExistence type="inferred from homology"/>
<dbReference type="GO" id="GO:0000422">
    <property type="term" value="P:autophagy of mitochondrion"/>
    <property type="evidence" value="ECO:0007669"/>
    <property type="project" value="TreeGrafter"/>
</dbReference>
<dbReference type="PANTHER" id="PTHR13247">
    <property type="entry name" value="TETRATRICOPEPTIDE REPEAT PROTEIN 11 TPR REPEAT PROTEIN 11"/>
    <property type="match status" value="1"/>
</dbReference>
<dbReference type="InterPro" id="IPR011990">
    <property type="entry name" value="TPR-like_helical_dom_sf"/>
</dbReference>
<dbReference type="Pfam" id="PF14852">
    <property type="entry name" value="Fis1_TPR_N"/>
    <property type="match status" value="1"/>
</dbReference>
<dbReference type="InterPro" id="IPR033745">
    <property type="entry name" value="Fis1_cytosol"/>
</dbReference>
<keyword evidence="9 11" id="KW-0472">Membrane</keyword>
<keyword evidence="10" id="KW-0576">Peroxisome</keyword>
<dbReference type="GO" id="GO:0005741">
    <property type="term" value="C:mitochondrial outer membrane"/>
    <property type="evidence" value="ECO:0007669"/>
    <property type="project" value="UniProtKB-SubCell"/>
</dbReference>
<evidence type="ECO:0000256" key="10">
    <source>
        <dbReference type="ARBA" id="ARBA00023140"/>
    </source>
</evidence>
<keyword evidence="5" id="KW-0053">Apoptosis</keyword>
<evidence type="ECO:0000256" key="5">
    <source>
        <dbReference type="ARBA" id="ARBA00022703"/>
    </source>
</evidence>
<keyword evidence="8" id="KW-0496">Mitochondrion</keyword>
<dbReference type="Proteomes" id="UP000053105">
    <property type="component" value="Unassembled WGS sequence"/>
</dbReference>
<dbReference type="GO" id="GO:0043653">
    <property type="term" value="P:mitochondrial fragmentation involved in apoptotic process"/>
    <property type="evidence" value="ECO:0007669"/>
    <property type="project" value="TreeGrafter"/>
</dbReference>
<organism evidence="12 13">
    <name type="scientific">Melipona quadrifasciata</name>
    <dbReference type="NCBI Taxonomy" id="166423"/>
    <lineage>
        <taxon>Eukaryota</taxon>
        <taxon>Metazoa</taxon>
        <taxon>Ecdysozoa</taxon>
        <taxon>Arthropoda</taxon>
        <taxon>Hexapoda</taxon>
        <taxon>Insecta</taxon>
        <taxon>Pterygota</taxon>
        <taxon>Neoptera</taxon>
        <taxon>Endopterygota</taxon>
        <taxon>Hymenoptera</taxon>
        <taxon>Apocrita</taxon>
        <taxon>Aculeata</taxon>
        <taxon>Apoidea</taxon>
        <taxon>Anthophila</taxon>
        <taxon>Apidae</taxon>
        <taxon>Melipona</taxon>
    </lineage>
</organism>
<dbReference type="CDD" id="cd12212">
    <property type="entry name" value="Fis1"/>
    <property type="match status" value="1"/>
</dbReference>
<comment type="subcellular location">
    <subcellularLocation>
        <location evidence="2">Mitochondrion outer membrane</location>
        <topology evidence="2">Single-pass membrane protein</topology>
    </subcellularLocation>
    <subcellularLocation>
        <location evidence="1">Peroxisome membrane</location>
        <topology evidence="1">Single-pass membrane protein</topology>
    </subcellularLocation>
</comment>
<feature type="transmembrane region" description="Helical" evidence="11">
    <location>
        <begin position="123"/>
        <end position="146"/>
    </location>
</feature>
<accession>A0A0M9AAZ3</accession>
<dbReference type="GO" id="GO:0016559">
    <property type="term" value="P:peroxisome fission"/>
    <property type="evidence" value="ECO:0007669"/>
    <property type="project" value="TreeGrafter"/>
</dbReference>
<evidence type="ECO:0000256" key="3">
    <source>
        <dbReference type="ARBA" id="ARBA00008937"/>
    </source>
</evidence>